<protein>
    <recommendedName>
        <fullName evidence="1">SnoaL-like domain-containing protein</fullName>
    </recommendedName>
</protein>
<reference evidence="2 3" key="1">
    <citation type="submission" date="2020-08" db="EMBL/GenBank/DDBJ databases">
        <title>Genomic Encyclopedia of Type Strains, Phase IV (KMG-IV): sequencing the most valuable type-strain genomes for metagenomic binning, comparative biology and taxonomic classification.</title>
        <authorList>
            <person name="Goeker M."/>
        </authorList>
    </citation>
    <scope>NUCLEOTIDE SEQUENCE [LARGE SCALE GENOMIC DNA]</scope>
    <source>
        <strain evidence="2 3">DSM 16268</strain>
    </source>
</reference>
<dbReference type="Proteomes" id="UP000523821">
    <property type="component" value="Unassembled WGS sequence"/>
</dbReference>
<name>A0A7W9FNE2_9HYPH</name>
<evidence type="ECO:0000313" key="2">
    <source>
        <dbReference type="EMBL" id="MBB5753912.1"/>
    </source>
</evidence>
<gene>
    <name evidence="2" type="ORF">GGQ63_002987</name>
</gene>
<proteinExistence type="predicted"/>
<evidence type="ECO:0000313" key="3">
    <source>
        <dbReference type="Proteomes" id="UP000523821"/>
    </source>
</evidence>
<dbReference type="AlphaFoldDB" id="A0A7W9FNE2"/>
<dbReference type="InterPro" id="IPR037401">
    <property type="entry name" value="SnoaL-like"/>
</dbReference>
<comment type="caution">
    <text evidence="2">The sequence shown here is derived from an EMBL/GenBank/DDBJ whole genome shotgun (WGS) entry which is preliminary data.</text>
</comment>
<accession>A0A7W9FNE2</accession>
<feature type="domain" description="SnoaL-like" evidence="1">
    <location>
        <begin position="7"/>
        <end position="90"/>
    </location>
</feature>
<dbReference type="Pfam" id="PF12680">
    <property type="entry name" value="SnoaL_2"/>
    <property type="match status" value="1"/>
</dbReference>
<dbReference type="EMBL" id="JACHOO010000006">
    <property type="protein sequence ID" value="MBB5753912.1"/>
    <property type="molecule type" value="Genomic_DNA"/>
</dbReference>
<keyword evidence="3" id="KW-1185">Reference proteome</keyword>
<sequence>MNLPAPVAAYFEADGRADEAALIAAFAERAVVADEGATMHGRAAIGAWWRAAKAKYGAVAVPVAQAATAEGVRVEARVSGRFPGSPVTLAFSFRLDGAAIAALDIGAAEPRA</sequence>
<evidence type="ECO:0000259" key="1">
    <source>
        <dbReference type="Pfam" id="PF12680"/>
    </source>
</evidence>
<dbReference type="Gene3D" id="3.10.450.50">
    <property type="match status" value="1"/>
</dbReference>
<dbReference type="SUPFAM" id="SSF54427">
    <property type="entry name" value="NTF2-like"/>
    <property type="match status" value="1"/>
</dbReference>
<dbReference type="InterPro" id="IPR032710">
    <property type="entry name" value="NTF2-like_dom_sf"/>
</dbReference>
<organism evidence="2 3">
    <name type="scientific">Prosthecomicrobium pneumaticum</name>
    <dbReference type="NCBI Taxonomy" id="81895"/>
    <lineage>
        <taxon>Bacteria</taxon>
        <taxon>Pseudomonadati</taxon>
        <taxon>Pseudomonadota</taxon>
        <taxon>Alphaproteobacteria</taxon>
        <taxon>Hyphomicrobiales</taxon>
        <taxon>Kaistiaceae</taxon>
        <taxon>Prosthecomicrobium</taxon>
    </lineage>
</organism>
<dbReference type="RefSeq" id="WP_183857149.1">
    <property type="nucleotide sequence ID" value="NZ_JACHOO010000006.1"/>
</dbReference>